<dbReference type="EMBL" id="JANBPY010000123">
    <property type="protein sequence ID" value="KAJ1968890.1"/>
    <property type="molecule type" value="Genomic_DNA"/>
</dbReference>
<reference evidence="3" key="1">
    <citation type="submission" date="2022-07" db="EMBL/GenBank/DDBJ databases">
        <title>Phylogenomic reconstructions and comparative analyses of Kickxellomycotina fungi.</title>
        <authorList>
            <person name="Reynolds N.K."/>
            <person name="Stajich J.E."/>
            <person name="Barry K."/>
            <person name="Grigoriev I.V."/>
            <person name="Crous P."/>
            <person name="Smith M.E."/>
        </authorList>
    </citation>
    <scope>NUCLEOTIDE SEQUENCE</scope>
    <source>
        <strain evidence="3">RSA 1196</strain>
    </source>
</reference>
<protein>
    <submittedName>
        <fullName evidence="3">Uncharacterized protein</fullName>
    </submittedName>
</protein>
<evidence type="ECO:0000256" key="2">
    <source>
        <dbReference type="SAM" id="SignalP"/>
    </source>
</evidence>
<feature type="compositionally biased region" description="Polar residues" evidence="1">
    <location>
        <begin position="46"/>
        <end position="115"/>
    </location>
</feature>
<feature type="signal peptide" evidence="2">
    <location>
        <begin position="1"/>
        <end position="27"/>
    </location>
</feature>
<evidence type="ECO:0000256" key="1">
    <source>
        <dbReference type="SAM" id="MobiDB-lite"/>
    </source>
</evidence>
<name>A0A9W8AW21_9FUNG</name>
<feature type="compositionally biased region" description="Polar residues" evidence="1">
    <location>
        <begin position="138"/>
        <end position="167"/>
    </location>
</feature>
<gene>
    <name evidence="3" type="ORF">IWQ62_000965</name>
</gene>
<accession>A0A9W8AW21</accession>
<organism evidence="3 4">
    <name type="scientific">Dispira parvispora</name>
    <dbReference type="NCBI Taxonomy" id="1520584"/>
    <lineage>
        <taxon>Eukaryota</taxon>
        <taxon>Fungi</taxon>
        <taxon>Fungi incertae sedis</taxon>
        <taxon>Zoopagomycota</taxon>
        <taxon>Kickxellomycotina</taxon>
        <taxon>Dimargaritomycetes</taxon>
        <taxon>Dimargaritales</taxon>
        <taxon>Dimargaritaceae</taxon>
        <taxon>Dispira</taxon>
    </lineage>
</organism>
<sequence length="210" mass="21595">MHATLLTTAMVLGTGLLVTAVPAPASGGDGQAHALSPQEFGKNPSLPASTLSQPSQSMERSNMQSSNHPMSNSAGNSPFPNESEPQPSSLSITADDNPSNSNMISDNKPGSSSPTGGIKMPPSDNGRDRNEEAMSPSKMDSQTSKSMDDNSLNDLESKGSSTSPRGKNSSSTNSTLDDSLPMDSGNFAATTIPFTVAAAIIPLLAACSMY</sequence>
<evidence type="ECO:0000313" key="3">
    <source>
        <dbReference type="EMBL" id="KAJ1968890.1"/>
    </source>
</evidence>
<keyword evidence="2" id="KW-0732">Signal</keyword>
<dbReference type="Proteomes" id="UP001150925">
    <property type="component" value="Unassembled WGS sequence"/>
</dbReference>
<keyword evidence="4" id="KW-1185">Reference proteome</keyword>
<evidence type="ECO:0000313" key="4">
    <source>
        <dbReference type="Proteomes" id="UP001150925"/>
    </source>
</evidence>
<feature type="chain" id="PRO_5040972642" evidence="2">
    <location>
        <begin position="28"/>
        <end position="210"/>
    </location>
</feature>
<proteinExistence type="predicted"/>
<comment type="caution">
    <text evidence="3">The sequence shown here is derived from an EMBL/GenBank/DDBJ whole genome shotgun (WGS) entry which is preliminary data.</text>
</comment>
<dbReference type="OrthoDB" id="5755843at2759"/>
<feature type="region of interest" description="Disordered" evidence="1">
    <location>
        <begin position="27"/>
        <end position="180"/>
    </location>
</feature>
<feature type="compositionally biased region" description="Low complexity" evidence="1">
    <location>
        <begin position="168"/>
        <end position="179"/>
    </location>
</feature>
<dbReference type="AlphaFoldDB" id="A0A9W8AW21"/>